<accession>A0AAV7LLM5</accession>
<keyword evidence="3" id="KW-0812">Transmembrane</keyword>
<dbReference type="SMART" id="SM01265">
    <property type="entry name" value="Mab-21"/>
    <property type="match status" value="1"/>
</dbReference>
<keyword evidence="6" id="KW-0472">Membrane</keyword>
<dbReference type="Proteomes" id="UP001066276">
    <property type="component" value="Chromosome 11"/>
</dbReference>
<evidence type="ECO:0000259" key="7">
    <source>
        <dbReference type="Pfam" id="PF20266"/>
    </source>
</evidence>
<protein>
    <recommendedName>
        <fullName evidence="7">Mab-21-like HhH/H2TH-like domain-containing protein</fullName>
    </recommendedName>
</protein>
<comment type="subcellular location">
    <subcellularLocation>
        <location evidence="1">Membrane</location>
        <topology evidence="1">Single-pass type I membrane protein</topology>
    </subcellularLocation>
</comment>
<feature type="domain" description="Mab-21-like HhH/H2TH-like" evidence="7">
    <location>
        <begin position="371"/>
        <end position="446"/>
    </location>
</feature>
<evidence type="ECO:0000256" key="1">
    <source>
        <dbReference type="ARBA" id="ARBA00004479"/>
    </source>
</evidence>
<dbReference type="EMBL" id="JANPWB010000015">
    <property type="protein sequence ID" value="KAJ1091957.1"/>
    <property type="molecule type" value="Genomic_DNA"/>
</dbReference>
<dbReference type="PANTHER" id="PTHR10656:SF40">
    <property type="entry name" value="INOSITOL 1,4,5-TRISPHOSPHATE RECEPTOR-INTERACTING PROTEIN-LIKE 1"/>
    <property type="match status" value="1"/>
</dbReference>
<keyword evidence="9" id="KW-1185">Reference proteome</keyword>
<evidence type="ECO:0000256" key="6">
    <source>
        <dbReference type="ARBA" id="ARBA00023136"/>
    </source>
</evidence>
<dbReference type="InterPro" id="IPR046906">
    <property type="entry name" value="Mab-21_HhH/H2TH-like"/>
</dbReference>
<evidence type="ECO:0000313" key="9">
    <source>
        <dbReference type="Proteomes" id="UP001066276"/>
    </source>
</evidence>
<gene>
    <name evidence="8" type="ORF">NDU88_005071</name>
</gene>
<dbReference type="GO" id="GO:0016020">
    <property type="term" value="C:membrane"/>
    <property type="evidence" value="ECO:0007669"/>
    <property type="project" value="UniProtKB-SubCell"/>
</dbReference>
<dbReference type="PANTHER" id="PTHR10656">
    <property type="entry name" value="CELL FATE DETERMINING PROTEIN MAB21-RELATED"/>
    <property type="match status" value="1"/>
</dbReference>
<proteinExistence type="inferred from homology"/>
<sequence>MTGPPLFHDRAKPHSIARSEQQKLLRLRRHQLDQEFEWRCLEEQWREQQQQEVAWSDMKTQEVHWGCNLWNLGLFATFLLVELWWHQLQRDAMLERGQSEEEDYGLDMALPSTLLWPGCMPGRDSLDALYERHIQHGVHDLASGCDFVEGFTDKLLEACRILCRKKGGLVLENGLGIGSTFEGWSRSKQPTFDVLVPFQPPQGYTFRAKTMPWQIAIDRCGMRQIILESQCPCTCGEAPCQLHPRGRVYHSRHGVPPDTLLCTDAHLDTQKVHTWFQVLVDKAWGLISYKYDFKLVLVPTNTCMLRLEYTSGRVLHINLIPAVRCDDSCVFLVRQVSEAADMSGIYWMKSFAVYERQFLRLMRRFLPENSCHLKCLSILVHMREEKVMSDKAILTSYHFKTALMHLLTRRSLDAWRADRISQRTQDVMRFLGRGLSEKHLYHFIIGNPSLPQEISVPGEYRSNETQNLLRPLVLEHKAYGQAEHEYEEMVCALTSLTSQTSDATTPLTSQCPELAALMTSQCVELSIPLPFQCPDITVPLSSQYYDLTVPLPSQCPEPTESETLQCLDLPMPQGFPNLDLTLHLPQTASDFPMP</sequence>
<evidence type="ECO:0000256" key="2">
    <source>
        <dbReference type="ARBA" id="ARBA00005554"/>
    </source>
</evidence>
<dbReference type="Pfam" id="PF20266">
    <property type="entry name" value="Mab-21_C"/>
    <property type="match status" value="1"/>
</dbReference>
<keyword evidence="5" id="KW-1133">Transmembrane helix</keyword>
<dbReference type="PRINTS" id="PR02107">
    <property type="entry name" value="INOS145TPRIP"/>
</dbReference>
<comment type="similarity">
    <text evidence="2">Belongs to the ITPRIP family.</text>
</comment>
<dbReference type="InterPro" id="IPR026250">
    <property type="entry name" value="ITPRIP-like"/>
</dbReference>
<reference evidence="8" key="1">
    <citation type="journal article" date="2022" name="bioRxiv">
        <title>Sequencing and chromosome-scale assembly of the giantPleurodeles waltlgenome.</title>
        <authorList>
            <person name="Brown T."/>
            <person name="Elewa A."/>
            <person name="Iarovenko S."/>
            <person name="Subramanian E."/>
            <person name="Araus A.J."/>
            <person name="Petzold A."/>
            <person name="Susuki M."/>
            <person name="Suzuki K.-i.T."/>
            <person name="Hayashi T."/>
            <person name="Toyoda A."/>
            <person name="Oliveira C."/>
            <person name="Osipova E."/>
            <person name="Leigh N.D."/>
            <person name="Simon A."/>
            <person name="Yun M.H."/>
        </authorList>
    </citation>
    <scope>NUCLEOTIDE SEQUENCE</scope>
    <source>
        <strain evidence="8">20211129_DDA</strain>
        <tissue evidence="8">Liver</tissue>
    </source>
</reference>
<keyword evidence="4" id="KW-0732">Signal</keyword>
<evidence type="ECO:0000313" key="8">
    <source>
        <dbReference type="EMBL" id="KAJ1091957.1"/>
    </source>
</evidence>
<name>A0AAV7LLM5_PLEWA</name>
<dbReference type="InterPro" id="IPR024810">
    <property type="entry name" value="MAB21L/cGLR"/>
</dbReference>
<evidence type="ECO:0000256" key="4">
    <source>
        <dbReference type="ARBA" id="ARBA00022729"/>
    </source>
</evidence>
<evidence type="ECO:0000256" key="3">
    <source>
        <dbReference type="ARBA" id="ARBA00022692"/>
    </source>
</evidence>
<dbReference type="AlphaFoldDB" id="A0AAV7LLM5"/>
<comment type="caution">
    <text evidence="8">The sequence shown here is derived from an EMBL/GenBank/DDBJ whole genome shotgun (WGS) entry which is preliminary data.</text>
</comment>
<evidence type="ECO:0000256" key="5">
    <source>
        <dbReference type="ARBA" id="ARBA00022989"/>
    </source>
</evidence>
<organism evidence="8 9">
    <name type="scientific">Pleurodeles waltl</name>
    <name type="common">Iberian ribbed newt</name>
    <dbReference type="NCBI Taxonomy" id="8319"/>
    <lineage>
        <taxon>Eukaryota</taxon>
        <taxon>Metazoa</taxon>
        <taxon>Chordata</taxon>
        <taxon>Craniata</taxon>
        <taxon>Vertebrata</taxon>
        <taxon>Euteleostomi</taxon>
        <taxon>Amphibia</taxon>
        <taxon>Batrachia</taxon>
        <taxon>Caudata</taxon>
        <taxon>Salamandroidea</taxon>
        <taxon>Salamandridae</taxon>
        <taxon>Pleurodelinae</taxon>
        <taxon>Pleurodeles</taxon>
    </lineage>
</organism>
<dbReference type="Gene3D" id="1.10.1410.40">
    <property type="match status" value="1"/>
</dbReference>